<protein>
    <recommendedName>
        <fullName evidence="2">Oxidoreductase-like domain-containing protein</fullName>
    </recommendedName>
</protein>
<dbReference type="GO" id="GO:0005739">
    <property type="term" value="C:mitochondrion"/>
    <property type="evidence" value="ECO:0007669"/>
    <property type="project" value="TreeGrafter"/>
</dbReference>
<proteinExistence type="predicted"/>
<comment type="caution">
    <text evidence="3">The sequence shown here is derived from an EMBL/GenBank/DDBJ whole genome shotgun (WGS) entry which is preliminary data.</text>
</comment>
<keyword evidence="4" id="KW-1185">Reference proteome</keyword>
<dbReference type="PANTHER" id="PTHR21193">
    <property type="entry name" value="OXIDOREDUCTASE-LIKE DOMAIN-CONTAINING PROTEIN 1"/>
    <property type="match status" value="1"/>
</dbReference>
<feature type="compositionally biased region" description="Low complexity" evidence="1">
    <location>
        <begin position="199"/>
        <end position="222"/>
    </location>
</feature>
<evidence type="ECO:0000313" key="3">
    <source>
        <dbReference type="EMBL" id="CDO54585.1"/>
    </source>
</evidence>
<accession>A0A0J9XCL2</accession>
<dbReference type="EMBL" id="CCBN010000008">
    <property type="protein sequence ID" value="CDO54585.1"/>
    <property type="molecule type" value="Genomic_DNA"/>
</dbReference>
<evidence type="ECO:0000259" key="2">
    <source>
        <dbReference type="Pfam" id="PF09791"/>
    </source>
</evidence>
<dbReference type="Proteomes" id="UP000242525">
    <property type="component" value="Unassembled WGS sequence"/>
</dbReference>
<sequence>MSLRTALRTSLSHIRHTRSFQSAAIAAKNPYYFYDLVSKTPKTSFDPAQFSFNHGHLSASERAALVFGQIGNRQDRRLDAQRRAMRIAGLVLPARPDEPNNCCMSGCIDCVWELYKEDLADWKQKRKEIRHKLLVERTDLDWPESVLGPEPVDRKKGTSIAMADKFVEDNGDDDLDPNIKAFLKTEMKLKEKKRKLLEQQKAAQAATSSAQTPQQQASTNVA</sequence>
<dbReference type="OrthoDB" id="10064411at2759"/>
<dbReference type="Pfam" id="PF09791">
    <property type="entry name" value="Oxidored-like"/>
    <property type="match status" value="1"/>
</dbReference>
<feature type="region of interest" description="Disordered" evidence="1">
    <location>
        <begin position="195"/>
        <end position="222"/>
    </location>
</feature>
<dbReference type="AlphaFoldDB" id="A0A0J9XCL2"/>
<dbReference type="STRING" id="1173061.A0A0J9XCL2"/>
<dbReference type="InterPro" id="IPR039251">
    <property type="entry name" value="OXLD1"/>
</dbReference>
<gene>
    <name evidence="3" type="ORF">BN980_GECA08s01495g</name>
</gene>
<evidence type="ECO:0000313" key="4">
    <source>
        <dbReference type="Proteomes" id="UP000242525"/>
    </source>
</evidence>
<dbReference type="PANTHER" id="PTHR21193:SF3">
    <property type="entry name" value="OXIDOREDUCTASE-LIKE DOMAIN-CONTAINING PROTEIN 1"/>
    <property type="match status" value="1"/>
</dbReference>
<organism evidence="3 4">
    <name type="scientific">Geotrichum candidum</name>
    <name type="common">Oospora lactis</name>
    <name type="synonym">Dipodascus geotrichum</name>
    <dbReference type="NCBI Taxonomy" id="1173061"/>
    <lineage>
        <taxon>Eukaryota</taxon>
        <taxon>Fungi</taxon>
        <taxon>Dikarya</taxon>
        <taxon>Ascomycota</taxon>
        <taxon>Saccharomycotina</taxon>
        <taxon>Dipodascomycetes</taxon>
        <taxon>Dipodascales</taxon>
        <taxon>Dipodascaceae</taxon>
        <taxon>Geotrichum</taxon>
    </lineage>
</organism>
<dbReference type="InterPro" id="IPR019180">
    <property type="entry name" value="Oxidoreductase-like_N"/>
</dbReference>
<evidence type="ECO:0000256" key="1">
    <source>
        <dbReference type="SAM" id="MobiDB-lite"/>
    </source>
</evidence>
<reference evidence="3" key="1">
    <citation type="submission" date="2014-03" db="EMBL/GenBank/DDBJ databases">
        <authorList>
            <person name="Casaregola S."/>
        </authorList>
    </citation>
    <scope>NUCLEOTIDE SEQUENCE [LARGE SCALE GENOMIC DNA]</scope>
    <source>
        <strain evidence="3">CLIB 918</strain>
    </source>
</reference>
<name>A0A0J9XCL2_GEOCN</name>
<feature type="domain" description="Oxidoreductase-like" evidence="2">
    <location>
        <begin position="87"/>
        <end position="130"/>
    </location>
</feature>